<dbReference type="Gene3D" id="3.30.1490.480">
    <property type="entry name" value="Endolytic murein transglycosylase"/>
    <property type="match status" value="1"/>
</dbReference>
<evidence type="ECO:0000256" key="2">
    <source>
        <dbReference type="SAM" id="Phobius"/>
    </source>
</evidence>
<evidence type="ECO:0008006" key="5">
    <source>
        <dbReference type="Google" id="ProtNLM"/>
    </source>
</evidence>
<dbReference type="EMBL" id="CP022315">
    <property type="protein sequence ID" value="ASK63187.1"/>
    <property type="molecule type" value="Genomic_DNA"/>
</dbReference>
<dbReference type="AlphaFoldDB" id="A0A220U4Y6"/>
<dbReference type="Proteomes" id="UP000198312">
    <property type="component" value="Chromosome"/>
</dbReference>
<sequence length="176" mass="20053">MKQPVRAFSIGLFAAGIILLAIFLYFDTPQNNTDNISQQEMIKAIEEDGYQVLSEDEYISLSVNNEPPKDQKNESKTKDKDKEQEKDQTDDTKSKQKEQDTKDKEKKEVKKFTLKVEPGLASSSISSILEENGVIDNASKFNKYLEENDYSQYVQLGTFELTTDMTFNQIAEAITN</sequence>
<organism evidence="3 4">
    <name type="scientific">Virgibacillus phasianinus</name>
    <dbReference type="NCBI Taxonomy" id="2017483"/>
    <lineage>
        <taxon>Bacteria</taxon>
        <taxon>Bacillati</taxon>
        <taxon>Bacillota</taxon>
        <taxon>Bacilli</taxon>
        <taxon>Bacillales</taxon>
        <taxon>Bacillaceae</taxon>
        <taxon>Virgibacillus</taxon>
    </lineage>
</organism>
<dbReference type="KEGG" id="vil:CFK37_14045"/>
<keyword evidence="4" id="KW-1185">Reference proteome</keyword>
<gene>
    <name evidence="3" type="ORF">CFK37_14045</name>
</gene>
<protein>
    <recommendedName>
        <fullName evidence="5">Aminodeoxychorismate lyase</fullName>
    </recommendedName>
</protein>
<keyword evidence="2" id="KW-0812">Transmembrane</keyword>
<accession>A0A220U4Y6</accession>
<feature type="compositionally biased region" description="Basic and acidic residues" evidence="1">
    <location>
        <begin position="67"/>
        <end position="109"/>
    </location>
</feature>
<feature type="region of interest" description="Disordered" evidence="1">
    <location>
        <begin position="62"/>
        <end position="109"/>
    </location>
</feature>
<feature type="transmembrane region" description="Helical" evidence="2">
    <location>
        <begin position="7"/>
        <end position="26"/>
    </location>
</feature>
<evidence type="ECO:0000313" key="4">
    <source>
        <dbReference type="Proteomes" id="UP000198312"/>
    </source>
</evidence>
<keyword evidence="2" id="KW-1133">Transmembrane helix</keyword>
<keyword evidence="2" id="KW-0472">Membrane</keyword>
<reference evidence="3 4" key="1">
    <citation type="submission" date="2017-07" db="EMBL/GenBank/DDBJ databases">
        <title>Virgibacillus sp. LM2416.</title>
        <authorList>
            <person name="Tak E.J."/>
            <person name="Bae J.-W."/>
        </authorList>
    </citation>
    <scope>NUCLEOTIDE SEQUENCE [LARGE SCALE GENOMIC DNA]</scope>
    <source>
        <strain evidence="3 4">LM2416</strain>
    </source>
</reference>
<evidence type="ECO:0000256" key="1">
    <source>
        <dbReference type="SAM" id="MobiDB-lite"/>
    </source>
</evidence>
<name>A0A220U4Y6_9BACI</name>
<proteinExistence type="predicted"/>
<dbReference type="RefSeq" id="WP_089062446.1">
    <property type="nucleotide sequence ID" value="NZ_CP022315.1"/>
</dbReference>
<evidence type="ECO:0000313" key="3">
    <source>
        <dbReference type="EMBL" id="ASK63187.1"/>
    </source>
</evidence>